<evidence type="ECO:0000256" key="6">
    <source>
        <dbReference type="ARBA" id="ARBA00023170"/>
    </source>
</evidence>
<evidence type="ECO:0000256" key="2">
    <source>
        <dbReference type="ARBA" id="ARBA00022692"/>
    </source>
</evidence>
<proteinExistence type="predicted"/>
<keyword evidence="3 8" id="KW-1133">Transmembrane helix</keyword>
<dbReference type="EMBL" id="CYRY02008980">
    <property type="protein sequence ID" value="VCW77558.1"/>
    <property type="molecule type" value="Genomic_DNA"/>
</dbReference>
<evidence type="ECO:0000256" key="3">
    <source>
        <dbReference type="ARBA" id="ARBA00022989"/>
    </source>
</evidence>
<dbReference type="GO" id="GO:0005886">
    <property type="term" value="C:plasma membrane"/>
    <property type="evidence" value="ECO:0007669"/>
    <property type="project" value="UniProtKB-ARBA"/>
</dbReference>
<dbReference type="Proteomes" id="UP000269945">
    <property type="component" value="Unassembled WGS sequence"/>
</dbReference>
<keyword evidence="4" id="KW-0297">G-protein coupled receptor</keyword>
<name>A0A9X9PYF5_GULGU</name>
<organism evidence="9 10">
    <name type="scientific">Gulo gulo</name>
    <name type="common">Wolverine</name>
    <name type="synonym">Gluton</name>
    <dbReference type="NCBI Taxonomy" id="48420"/>
    <lineage>
        <taxon>Eukaryota</taxon>
        <taxon>Metazoa</taxon>
        <taxon>Chordata</taxon>
        <taxon>Craniata</taxon>
        <taxon>Vertebrata</taxon>
        <taxon>Euteleostomi</taxon>
        <taxon>Mammalia</taxon>
        <taxon>Eutheria</taxon>
        <taxon>Laurasiatheria</taxon>
        <taxon>Carnivora</taxon>
        <taxon>Caniformia</taxon>
        <taxon>Musteloidea</taxon>
        <taxon>Mustelidae</taxon>
        <taxon>Guloninae</taxon>
        <taxon>Gulo</taxon>
    </lineage>
</organism>
<comment type="subcellular location">
    <subcellularLocation>
        <location evidence="1">Membrane</location>
        <topology evidence="1">Multi-pass membrane protein</topology>
    </subcellularLocation>
</comment>
<evidence type="ECO:0000256" key="5">
    <source>
        <dbReference type="ARBA" id="ARBA00023136"/>
    </source>
</evidence>
<keyword evidence="10" id="KW-1185">Reference proteome</keyword>
<dbReference type="GO" id="GO:0004984">
    <property type="term" value="F:olfactory receptor activity"/>
    <property type="evidence" value="ECO:0007669"/>
    <property type="project" value="InterPro"/>
</dbReference>
<accession>A0A9X9PYF5</accession>
<dbReference type="SUPFAM" id="SSF81321">
    <property type="entry name" value="Family A G protein-coupled receptor-like"/>
    <property type="match status" value="1"/>
</dbReference>
<dbReference type="PANTHER" id="PTHR48002">
    <property type="entry name" value="OLFACTORY RECEPTOR"/>
    <property type="match status" value="1"/>
</dbReference>
<feature type="transmembrane region" description="Helical" evidence="8">
    <location>
        <begin position="61"/>
        <end position="82"/>
    </location>
</feature>
<evidence type="ECO:0000256" key="4">
    <source>
        <dbReference type="ARBA" id="ARBA00023040"/>
    </source>
</evidence>
<protein>
    <recommendedName>
        <fullName evidence="11">Olfactory receptor</fullName>
    </recommendedName>
</protein>
<feature type="transmembrane region" description="Helical" evidence="8">
    <location>
        <begin position="22"/>
        <end position="49"/>
    </location>
</feature>
<feature type="non-terminal residue" evidence="9">
    <location>
        <position position="1"/>
    </location>
</feature>
<keyword evidence="6" id="KW-0675">Receptor</keyword>
<dbReference type="AlphaFoldDB" id="A0A9X9PYF5"/>
<evidence type="ECO:0000313" key="9">
    <source>
        <dbReference type="EMBL" id="VCW77558.1"/>
    </source>
</evidence>
<evidence type="ECO:0000313" key="10">
    <source>
        <dbReference type="Proteomes" id="UP000269945"/>
    </source>
</evidence>
<keyword evidence="5 8" id="KW-0472">Membrane</keyword>
<dbReference type="InterPro" id="IPR000725">
    <property type="entry name" value="Olfact_rcpt"/>
</dbReference>
<dbReference type="InterPro" id="IPR050427">
    <property type="entry name" value="Olfactory_Receptors"/>
</dbReference>
<evidence type="ECO:0000256" key="1">
    <source>
        <dbReference type="ARBA" id="ARBA00004141"/>
    </source>
</evidence>
<dbReference type="GO" id="GO:0004930">
    <property type="term" value="F:G protein-coupled receptor activity"/>
    <property type="evidence" value="ECO:0007669"/>
    <property type="project" value="UniProtKB-KW"/>
</dbReference>
<dbReference type="Pfam" id="PF13853">
    <property type="entry name" value="7tm_4"/>
    <property type="match status" value="1"/>
</dbReference>
<keyword evidence="7" id="KW-0807">Transducer</keyword>
<reference evidence="9 10" key="1">
    <citation type="submission" date="2018-10" db="EMBL/GenBank/DDBJ databases">
        <authorList>
            <person name="Ekblom R."/>
            <person name="Jareborg N."/>
        </authorList>
    </citation>
    <scope>NUCLEOTIDE SEQUENCE [LARGE SCALE GENOMIC DNA]</scope>
    <source>
        <tissue evidence="9">Muscle</tissue>
    </source>
</reference>
<keyword evidence="2 8" id="KW-0812">Transmembrane</keyword>
<gene>
    <name evidence="9" type="ORF">BN2614_LOCUS1</name>
</gene>
<evidence type="ECO:0008006" key="11">
    <source>
        <dbReference type="Google" id="ProtNLM"/>
    </source>
</evidence>
<sequence>NLFDHYCCDLQPLLKLACTDTYVINLLLVICRSRFVILMISYIVILHSLWNHSAEGREKALSTCTSHIIVVILFFGPCIFMYSCPPTTFPTGKMVSVFYTIGTPF</sequence>
<dbReference type="PRINTS" id="PR00245">
    <property type="entry name" value="OLFACTORYR"/>
</dbReference>
<evidence type="ECO:0000256" key="7">
    <source>
        <dbReference type="ARBA" id="ARBA00023224"/>
    </source>
</evidence>
<dbReference type="Gene3D" id="1.20.1070.10">
    <property type="entry name" value="Rhodopsin 7-helix transmembrane proteins"/>
    <property type="match status" value="1"/>
</dbReference>
<comment type="caution">
    <text evidence="9">The sequence shown here is derived from an EMBL/GenBank/DDBJ whole genome shotgun (WGS) entry which is preliminary data.</text>
</comment>
<evidence type="ECO:0000256" key="8">
    <source>
        <dbReference type="SAM" id="Phobius"/>
    </source>
</evidence>